<evidence type="ECO:0000256" key="3">
    <source>
        <dbReference type="ARBA" id="ARBA00022692"/>
    </source>
</evidence>
<name>A0A1I8FKD5_9PLAT</name>
<keyword evidence="7" id="KW-1185">Reference proteome</keyword>
<keyword evidence="5" id="KW-0472">Membrane</keyword>
<proteinExistence type="inferred from homology"/>
<organism evidence="7 8">
    <name type="scientific">Macrostomum lignano</name>
    <dbReference type="NCBI Taxonomy" id="282301"/>
    <lineage>
        <taxon>Eukaryota</taxon>
        <taxon>Metazoa</taxon>
        <taxon>Spiralia</taxon>
        <taxon>Lophotrochozoa</taxon>
        <taxon>Platyhelminthes</taxon>
        <taxon>Rhabditophora</taxon>
        <taxon>Macrostomorpha</taxon>
        <taxon>Macrostomida</taxon>
        <taxon>Macrostomidae</taxon>
        <taxon>Macrostomum</taxon>
    </lineage>
</organism>
<evidence type="ECO:0000256" key="4">
    <source>
        <dbReference type="ARBA" id="ARBA00022989"/>
    </source>
</evidence>
<accession>A0A1I8FKD5</accession>
<feature type="region of interest" description="Disordered" evidence="6">
    <location>
        <begin position="359"/>
        <end position="416"/>
    </location>
</feature>
<sequence>KPSRLNLCQAIRREAHWKCLLLTLTVAACLSAVSCCQLSVTRQPLMDHYRRPTVLLCRIETLPTMATCTYRLAYSSHDFSARVKPEAPTELIEVPVASVYQHLQKVRTALPLVWWKINSYHYIRRPRHPARQRTGESVSAHLYYERVNTHSATGAFNYAVCGCRDTTFQLCGLEFCPWYLSPWIYFLATLTLLSWPMRILIQYKIAYVHCHVQKFAPLPARVVRDNDGNQCGSDVIGSSWRDSNSLLSLSDPDAVTAADSSQQASNLLNLPSYSEAVLLPLPEDCDPLYYMRYETVQSNHQRPDQNGRCYCPEEMASSEESLPTYALAELACRRVVWAQAILSHSRSWFRSGANSAGQTLQQQQQNWRGSAGLSRRPSQHSTIVNQSRSQQQQQQQQHRRRNQNRQFVSQSRLPRSVSDYHQARPLMAILRGDGSVTALQTVGSDDREIQTAEVTGDSFEALITWNERSDSAWLLGLASVCCQQANPGSLGQLASQPLDYQFVYAALASQLVALQLQAPQSQSQVLFAVVSVGQTRFGL</sequence>
<feature type="compositionally biased region" description="Polar residues" evidence="6">
    <location>
        <begin position="359"/>
        <end position="368"/>
    </location>
</feature>
<dbReference type="PANTHER" id="PTHR31893:SF5">
    <property type="entry name" value="TRANSMEMBRANE PROTEIN 151 HOMOLOG"/>
    <property type="match status" value="1"/>
</dbReference>
<dbReference type="GO" id="GO:0016020">
    <property type="term" value="C:membrane"/>
    <property type="evidence" value="ECO:0007669"/>
    <property type="project" value="UniProtKB-SubCell"/>
</dbReference>
<evidence type="ECO:0000256" key="2">
    <source>
        <dbReference type="ARBA" id="ARBA00009583"/>
    </source>
</evidence>
<dbReference type="PANTHER" id="PTHR31893">
    <property type="entry name" value="TRANSMEMBRANE PROTEIN 151 HOMOLOG"/>
    <property type="match status" value="1"/>
</dbReference>
<evidence type="ECO:0000256" key="5">
    <source>
        <dbReference type="ARBA" id="ARBA00023136"/>
    </source>
</evidence>
<evidence type="ECO:0000256" key="1">
    <source>
        <dbReference type="ARBA" id="ARBA00004141"/>
    </source>
</evidence>
<keyword evidence="3" id="KW-0812">Transmembrane</keyword>
<comment type="subcellular location">
    <subcellularLocation>
        <location evidence="1">Membrane</location>
        <topology evidence="1">Multi-pass membrane protein</topology>
    </subcellularLocation>
</comment>
<comment type="similarity">
    <text evidence="2">Belongs to the TMEM151 family.</text>
</comment>
<evidence type="ECO:0000313" key="8">
    <source>
        <dbReference type="WBParaSite" id="maker-unitig_38603-snap-gene-0.2-mRNA-1"/>
    </source>
</evidence>
<dbReference type="Proteomes" id="UP000095280">
    <property type="component" value="Unplaced"/>
</dbReference>
<keyword evidence="4" id="KW-1133">Transmembrane helix</keyword>
<reference evidence="8" key="1">
    <citation type="submission" date="2016-11" db="UniProtKB">
        <authorList>
            <consortium name="WormBaseParasite"/>
        </authorList>
    </citation>
    <scope>IDENTIFICATION</scope>
</reference>
<dbReference type="WBParaSite" id="maker-unitig_38603-snap-gene-0.2-mRNA-1">
    <property type="protein sequence ID" value="maker-unitig_38603-snap-gene-0.2-mRNA-1"/>
    <property type="gene ID" value="maker-unitig_38603-snap-gene-0.2"/>
</dbReference>
<dbReference type="AlphaFoldDB" id="A0A1I8FKD5"/>
<evidence type="ECO:0000313" key="7">
    <source>
        <dbReference type="Proteomes" id="UP000095280"/>
    </source>
</evidence>
<feature type="compositionally biased region" description="Low complexity" evidence="6">
    <location>
        <begin position="385"/>
        <end position="396"/>
    </location>
</feature>
<dbReference type="Pfam" id="PF14857">
    <property type="entry name" value="TMEM151"/>
    <property type="match status" value="2"/>
</dbReference>
<dbReference type="InterPro" id="IPR026767">
    <property type="entry name" value="Tmem151"/>
</dbReference>
<protein>
    <submittedName>
        <fullName evidence="8">Fibronectin type-III domain-containing protein</fullName>
    </submittedName>
</protein>
<evidence type="ECO:0000256" key="6">
    <source>
        <dbReference type="SAM" id="MobiDB-lite"/>
    </source>
</evidence>